<protein>
    <submittedName>
        <fullName evidence="2">Uncharacterized protein</fullName>
    </submittedName>
</protein>
<gene>
    <name evidence="2" type="ORF">NCTC12272_00176</name>
</gene>
<keyword evidence="1" id="KW-0472">Membrane</keyword>
<evidence type="ECO:0000313" key="3">
    <source>
        <dbReference type="Proteomes" id="UP000249566"/>
    </source>
</evidence>
<dbReference type="Proteomes" id="UP000249566">
    <property type="component" value="Chromosome 1"/>
</dbReference>
<reference evidence="2 3" key="1">
    <citation type="submission" date="2018-06" db="EMBL/GenBank/DDBJ databases">
        <authorList>
            <consortium name="Pathogen Informatics"/>
            <person name="Doyle S."/>
        </authorList>
    </citation>
    <scope>NUCLEOTIDE SEQUENCE [LARGE SCALE GENOMIC DNA]</scope>
    <source>
        <strain evidence="2 3">NCTC12272</strain>
    </source>
</reference>
<keyword evidence="1" id="KW-0812">Transmembrane</keyword>
<accession>A0AAX2ITD0</accession>
<feature type="transmembrane region" description="Helical" evidence="1">
    <location>
        <begin position="12"/>
        <end position="33"/>
    </location>
</feature>
<evidence type="ECO:0000256" key="1">
    <source>
        <dbReference type="SAM" id="Phobius"/>
    </source>
</evidence>
<feature type="transmembrane region" description="Helical" evidence="1">
    <location>
        <begin position="79"/>
        <end position="97"/>
    </location>
</feature>
<proteinExistence type="predicted"/>
<dbReference type="EMBL" id="LS483412">
    <property type="protein sequence ID" value="SQG89010.1"/>
    <property type="molecule type" value="Genomic_DNA"/>
</dbReference>
<sequence length="159" mass="18396">MKEKTVKQFKLFILYQGIYWLFGIISCLLIFGYDDSVRMLFASPKSDLSGALLFFSSFIATALLFVFKYKTFSDQPYPYFIFGLYVGNVSLLMLFILDDFIRGLIVWKFPEFLLVFISPFVELLLSYIFFGFAFLAIIPAVASALILYKVQRKLLLQST</sequence>
<dbReference type="PROSITE" id="PS51257">
    <property type="entry name" value="PROKAR_LIPOPROTEIN"/>
    <property type="match status" value="1"/>
</dbReference>
<organism evidence="2 3">
    <name type="scientific">Legionella pneumophila subsp. pascullei</name>
    <dbReference type="NCBI Taxonomy" id="91890"/>
    <lineage>
        <taxon>Bacteria</taxon>
        <taxon>Pseudomonadati</taxon>
        <taxon>Pseudomonadota</taxon>
        <taxon>Gammaproteobacteria</taxon>
        <taxon>Legionellales</taxon>
        <taxon>Legionellaceae</taxon>
        <taxon>Legionella</taxon>
    </lineage>
</organism>
<name>A0AAX2ITD0_LEGPN</name>
<feature type="transmembrane region" description="Helical" evidence="1">
    <location>
        <begin position="48"/>
        <end position="67"/>
    </location>
</feature>
<dbReference type="RefSeq" id="WP_027223272.1">
    <property type="nucleotide sequence ID" value="NZ_CAAAIJ010000003.1"/>
</dbReference>
<dbReference type="AlphaFoldDB" id="A0AAX2ITD0"/>
<feature type="transmembrane region" description="Helical" evidence="1">
    <location>
        <begin position="124"/>
        <end position="148"/>
    </location>
</feature>
<evidence type="ECO:0000313" key="2">
    <source>
        <dbReference type="EMBL" id="SQG89010.1"/>
    </source>
</evidence>
<keyword evidence="1" id="KW-1133">Transmembrane helix</keyword>